<keyword evidence="2" id="KW-1185">Reference proteome</keyword>
<accession>A0ABU9BW76</accession>
<organism evidence="1 2">
    <name type="scientific">Ideonella lacteola</name>
    <dbReference type="NCBI Taxonomy" id="2984193"/>
    <lineage>
        <taxon>Bacteria</taxon>
        <taxon>Pseudomonadati</taxon>
        <taxon>Pseudomonadota</taxon>
        <taxon>Betaproteobacteria</taxon>
        <taxon>Burkholderiales</taxon>
        <taxon>Sphaerotilaceae</taxon>
        <taxon>Ideonella</taxon>
    </lineage>
</organism>
<dbReference type="InterPro" id="IPR047985">
    <property type="entry name" value="StbB-like"/>
</dbReference>
<sequence length="240" mass="26769">MRLCVINFSGNVGKTTVSANFLKPRLDAHLFSIETINQDAEGDGVEAKRMRAQQFGALLDGMLLAPRAIVDVGSSNVEAFLEYMQRYDSSHEDYDYFVVPTVKERKQVADTVATIEALLSMGVEGDRIKVLFNKIERPDDLLDDFAPLFGFAMQKGIELNPRARLELHPVFDEIKDHDQTLAEVIADPTDHRALLAGETTDEARAERIRRLSIKRLATRCARDMDQAYAALFARAPAVAG</sequence>
<dbReference type="EMBL" id="JBBUTG010000026">
    <property type="protein sequence ID" value="MEK8034224.1"/>
    <property type="molecule type" value="Genomic_DNA"/>
</dbReference>
<dbReference type="NCBIfam" id="NF041292">
    <property type="entry name" value="StbB"/>
    <property type="match status" value="1"/>
</dbReference>
<gene>
    <name evidence="1" type="primary">stbB</name>
    <name evidence="1" type="ORF">AACH06_25640</name>
</gene>
<evidence type="ECO:0000313" key="2">
    <source>
        <dbReference type="Proteomes" id="UP001371218"/>
    </source>
</evidence>
<name>A0ABU9BW76_9BURK</name>
<reference evidence="1 2" key="1">
    <citation type="submission" date="2024-04" db="EMBL/GenBank/DDBJ databases">
        <title>Novel species of the genus Ideonella isolated from streams.</title>
        <authorList>
            <person name="Lu H."/>
        </authorList>
    </citation>
    <scope>NUCLEOTIDE SEQUENCE [LARGE SCALE GENOMIC DNA]</scope>
    <source>
        <strain evidence="1 2">DXS29W</strain>
    </source>
</reference>
<comment type="caution">
    <text evidence="1">The sequence shown here is derived from an EMBL/GenBank/DDBJ whole genome shotgun (WGS) entry which is preliminary data.</text>
</comment>
<dbReference type="RefSeq" id="WP_341428652.1">
    <property type="nucleotide sequence ID" value="NZ_JBBUTG010000026.1"/>
</dbReference>
<protein>
    <submittedName>
        <fullName evidence="1">StbB family protein</fullName>
    </submittedName>
</protein>
<proteinExistence type="predicted"/>
<dbReference type="Proteomes" id="UP001371218">
    <property type="component" value="Unassembled WGS sequence"/>
</dbReference>
<evidence type="ECO:0000313" key="1">
    <source>
        <dbReference type="EMBL" id="MEK8034224.1"/>
    </source>
</evidence>